<accession>A0A8J7P4W9</accession>
<dbReference type="EMBL" id="JAAWVO010062913">
    <property type="protein sequence ID" value="MBN3323101.1"/>
    <property type="molecule type" value="Genomic_DNA"/>
</dbReference>
<comment type="similarity">
    <text evidence="2">Belongs to the class I-like SAM-binding methyltransferase superfamily. Erg6/SMT family.</text>
</comment>
<comment type="caution">
    <text evidence="4">The sequence shown here is derived from an EMBL/GenBank/DDBJ whole genome shotgun (WGS) entry which is preliminary data.</text>
</comment>
<dbReference type="AlphaFoldDB" id="A0A8J7P4W9"/>
<dbReference type="GO" id="GO:0003838">
    <property type="term" value="F:sterol 24-C-methyltransferase activity"/>
    <property type="evidence" value="ECO:0007669"/>
    <property type="project" value="TreeGrafter"/>
</dbReference>
<keyword evidence="5" id="KW-1185">Reference proteome</keyword>
<dbReference type="Pfam" id="PF08241">
    <property type="entry name" value="Methyltransf_11"/>
    <property type="match status" value="1"/>
</dbReference>
<reference evidence="4" key="1">
    <citation type="journal article" date="2021" name="Cell">
        <title>Tracing the genetic footprints of vertebrate landing in non-teleost ray-finned fishes.</title>
        <authorList>
            <person name="Bi X."/>
            <person name="Wang K."/>
            <person name="Yang L."/>
            <person name="Pan H."/>
            <person name="Jiang H."/>
            <person name="Wei Q."/>
            <person name="Fang M."/>
            <person name="Yu H."/>
            <person name="Zhu C."/>
            <person name="Cai Y."/>
            <person name="He Y."/>
            <person name="Gan X."/>
            <person name="Zeng H."/>
            <person name="Yu D."/>
            <person name="Zhu Y."/>
            <person name="Jiang H."/>
            <person name="Qiu Q."/>
            <person name="Yang H."/>
            <person name="Zhang Y.E."/>
            <person name="Wang W."/>
            <person name="Zhu M."/>
            <person name="He S."/>
            <person name="Zhang G."/>
        </authorList>
    </citation>
    <scope>NUCLEOTIDE SEQUENCE</scope>
    <source>
        <strain evidence="4">Allg_001</strain>
    </source>
</reference>
<feature type="non-terminal residue" evidence="4">
    <location>
        <position position="1"/>
    </location>
</feature>
<feature type="domain" description="Methyltransferase type 11" evidence="3">
    <location>
        <begin position="35"/>
        <end position="93"/>
    </location>
</feature>
<dbReference type="GO" id="GO:0016126">
    <property type="term" value="P:sterol biosynthetic process"/>
    <property type="evidence" value="ECO:0007669"/>
    <property type="project" value="TreeGrafter"/>
</dbReference>
<evidence type="ECO:0000313" key="5">
    <source>
        <dbReference type="Proteomes" id="UP000736164"/>
    </source>
</evidence>
<dbReference type="Gene3D" id="3.40.50.150">
    <property type="entry name" value="Vaccinia Virus protein VP39"/>
    <property type="match status" value="1"/>
</dbReference>
<evidence type="ECO:0000256" key="1">
    <source>
        <dbReference type="ARBA" id="ARBA00022679"/>
    </source>
</evidence>
<protein>
    <submittedName>
        <fullName evidence="4">BQMT1 methyltransferase</fullName>
    </submittedName>
</protein>
<organism evidence="4 5">
    <name type="scientific">Atractosteus spatula</name>
    <name type="common">Alligator gar</name>
    <name type="synonym">Lepisosteus spatula</name>
    <dbReference type="NCBI Taxonomy" id="7917"/>
    <lineage>
        <taxon>Eukaryota</taxon>
        <taxon>Metazoa</taxon>
        <taxon>Chordata</taxon>
        <taxon>Craniata</taxon>
        <taxon>Vertebrata</taxon>
        <taxon>Euteleostomi</taxon>
        <taxon>Actinopterygii</taxon>
        <taxon>Neopterygii</taxon>
        <taxon>Holostei</taxon>
        <taxon>Semionotiformes</taxon>
        <taxon>Lepisosteidae</taxon>
        <taxon>Atractosteus</taxon>
    </lineage>
</organism>
<dbReference type="InterPro" id="IPR029063">
    <property type="entry name" value="SAM-dependent_MTases_sf"/>
</dbReference>
<dbReference type="PANTHER" id="PTHR44068:SF1">
    <property type="entry name" value="HYPOTHETICAL LOC100005854"/>
    <property type="match status" value="1"/>
</dbReference>
<dbReference type="Proteomes" id="UP000736164">
    <property type="component" value="Unassembled WGS sequence"/>
</dbReference>
<sequence length="153" mass="17196">MPFAFSGILSKKLNRHLGRPAKSLTGWLLTNERMRAEIESGKVTLFNGNIMAMPLPDSSVDKVYHCNCYYYWPDLKAGTSEMHRVMKPGGLMVTTLILSSITKAASRSILLNDNWKPEVYMEALRATGFSDVRMEDKQDKNIAFQAIFATASK</sequence>
<proteinExistence type="inferred from homology"/>
<dbReference type="GO" id="GO:0005783">
    <property type="term" value="C:endoplasmic reticulum"/>
    <property type="evidence" value="ECO:0007669"/>
    <property type="project" value="TreeGrafter"/>
</dbReference>
<gene>
    <name evidence="4" type="primary">Arsm2</name>
    <name evidence="4" type="ORF">GTO95_0001476</name>
</gene>
<dbReference type="SUPFAM" id="SSF53335">
    <property type="entry name" value="S-adenosyl-L-methionine-dependent methyltransferases"/>
    <property type="match status" value="1"/>
</dbReference>
<dbReference type="CDD" id="cd02440">
    <property type="entry name" value="AdoMet_MTases"/>
    <property type="match status" value="1"/>
</dbReference>
<dbReference type="InterPro" id="IPR050447">
    <property type="entry name" value="Erg6_SMT_methyltransf"/>
</dbReference>
<dbReference type="InterPro" id="IPR013216">
    <property type="entry name" value="Methyltransf_11"/>
</dbReference>
<feature type="non-terminal residue" evidence="4">
    <location>
        <position position="153"/>
    </location>
</feature>
<evidence type="ECO:0000313" key="4">
    <source>
        <dbReference type="EMBL" id="MBN3323101.1"/>
    </source>
</evidence>
<keyword evidence="1" id="KW-0808">Transferase</keyword>
<dbReference type="GO" id="GO:0032259">
    <property type="term" value="P:methylation"/>
    <property type="evidence" value="ECO:0007669"/>
    <property type="project" value="UniProtKB-KW"/>
</dbReference>
<keyword evidence="4" id="KW-0489">Methyltransferase</keyword>
<evidence type="ECO:0000256" key="2">
    <source>
        <dbReference type="ARBA" id="ARBA00038188"/>
    </source>
</evidence>
<dbReference type="PANTHER" id="PTHR44068">
    <property type="entry name" value="ZGC:194242"/>
    <property type="match status" value="1"/>
</dbReference>
<name>A0A8J7P4W9_ATRSP</name>
<evidence type="ECO:0000259" key="3">
    <source>
        <dbReference type="Pfam" id="PF08241"/>
    </source>
</evidence>